<evidence type="ECO:0000313" key="1">
    <source>
        <dbReference type="EMBL" id="GBO25834.1"/>
    </source>
</evidence>
<keyword evidence="2" id="KW-1185">Reference proteome</keyword>
<sequence length="103" mass="11421">MAPIYISLSRLDCPGARNFGEFQTYAPLVSLSAIKAQSTKAFADCQLPVDQSACPVITQQLSSVSYWQHLCGQSMELYLSMAFQLFVNKLALHYPKSVWTATP</sequence>
<protein>
    <submittedName>
        <fullName evidence="1">Uncharacterized protein</fullName>
    </submittedName>
</protein>
<proteinExistence type="predicted"/>
<accession>A0A4Y2VND4</accession>
<gene>
    <name evidence="1" type="ORF">AVEN_258841_1</name>
</gene>
<organism evidence="1 2">
    <name type="scientific">Araneus ventricosus</name>
    <name type="common">Orbweaver spider</name>
    <name type="synonym">Epeira ventricosa</name>
    <dbReference type="NCBI Taxonomy" id="182803"/>
    <lineage>
        <taxon>Eukaryota</taxon>
        <taxon>Metazoa</taxon>
        <taxon>Ecdysozoa</taxon>
        <taxon>Arthropoda</taxon>
        <taxon>Chelicerata</taxon>
        <taxon>Arachnida</taxon>
        <taxon>Araneae</taxon>
        <taxon>Araneomorphae</taxon>
        <taxon>Entelegynae</taxon>
        <taxon>Araneoidea</taxon>
        <taxon>Araneidae</taxon>
        <taxon>Araneus</taxon>
    </lineage>
</organism>
<name>A0A4Y2VND4_ARAVE</name>
<evidence type="ECO:0000313" key="2">
    <source>
        <dbReference type="Proteomes" id="UP000499080"/>
    </source>
</evidence>
<dbReference type="AlphaFoldDB" id="A0A4Y2VND4"/>
<dbReference type="EMBL" id="BGPR01048821">
    <property type="protein sequence ID" value="GBO25834.1"/>
    <property type="molecule type" value="Genomic_DNA"/>
</dbReference>
<dbReference type="Proteomes" id="UP000499080">
    <property type="component" value="Unassembled WGS sequence"/>
</dbReference>
<reference evidence="1 2" key="1">
    <citation type="journal article" date="2019" name="Sci. Rep.">
        <title>Orb-weaving spider Araneus ventricosus genome elucidates the spidroin gene catalogue.</title>
        <authorList>
            <person name="Kono N."/>
            <person name="Nakamura H."/>
            <person name="Ohtoshi R."/>
            <person name="Moran D.A.P."/>
            <person name="Shinohara A."/>
            <person name="Yoshida Y."/>
            <person name="Fujiwara M."/>
            <person name="Mori M."/>
            <person name="Tomita M."/>
            <person name="Arakawa K."/>
        </authorList>
    </citation>
    <scope>NUCLEOTIDE SEQUENCE [LARGE SCALE GENOMIC DNA]</scope>
</reference>
<comment type="caution">
    <text evidence="1">The sequence shown here is derived from an EMBL/GenBank/DDBJ whole genome shotgun (WGS) entry which is preliminary data.</text>
</comment>